<gene>
    <name evidence="2" type="ORF">N7Z68_08175</name>
</gene>
<evidence type="ECO:0000313" key="3">
    <source>
        <dbReference type="Proteomes" id="UP001148125"/>
    </source>
</evidence>
<reference evidence="2" key="1">
    <citation type="submission" date="2024-05" db="EMBL/GenBank/DDBJ databases">
        <title>Alkalihalobacillus sp. strain MEB203 novel alkaliphilic bacterium from Lonar Lake, India.</title>
        <authorList>
            <person name="Joshi A."/>
            <person name="Thite S."/>
            <person name="Mengade P."/>
        </authorList>
    </citation>
    <scope>NUCLEOTIDE SEQUENCE</scope>
    <source>
        <strain evidence="2">MEB 203</strain>
    </source>
</reference>
<evidence type="ECO:0000313" key="2">
    <source>
        <dbReference type="EMBL" id="MDE5413361.1"/>
    </source>
</evidence>
<feature type="transmembrane region" description="Helical" evidence="1">
    <location>
        <begin position="83"/>
        <end position="105"/>
    </location>
</feature>
<sequence length="214" mass="23833">MQPIIEKIFGQPYKDSKLMLFSYWSGILFYIIVLLFFIMQAVVGGQWLSVLAIAIAFPVLFRIVYSLNGSLMRKFTGLRKRGIFLFAGVIGVISIIFVGAVMLFADNLAINASKTEVNGHVIVSIGSLKGSYLVDDVRVIEEGMVGIPYRASIGEGDILLVVERGGDVVWEDKVSPQTEGMIQFYGGEGRYQIRLYTEHAEDINLEVITGRLRK</sequence>
<comment type="caution">
    <text evidence="2">The sequence shown here is derived from an EMBL/GenBank/DDBJ whole genome shotgun (WGS) entry which is preliminary data.</text>
</comment>
<keyword evidence="3" id="KW-1185">Reference proteome</keyword>
<dbReference type="Proteomes" id="UP001148125">
    <property type="component" value="Unassembled WGS sequence"/>
</dbReference>
<feature type="transmembrane region" description="Helical" evidence="1">
    <location>
        <begin position="47"/>
        <end position="71"/>
    </location>
</feature>
<keyword evidence="1" id="KW-1133">Transmembrane helix</keyword>
<keyword evidence="1" id="KW-0472">Membrane</keyword>
<evidence type="ECO:0008006" key="4">
    <source>
        <dbReference type="Google" id="ProtNLM"/>
    </source>
</evidence>
<dbReference type="RefSeq" id="WP_275117978.1">
    <property type="nucleotide sequence ID" value="NZ_JAOTPO010000004.1"/>
</dbReference>
<accession>A0ABT5VD43</accession>
<name>A0ABT5VD43_9BACI</name>
<organism evidence="2 3">
    <name type="scientific">Alkalihalobacterium chitinilyticum</name>
    <dbReference type="NCBI Taxonomy" id="2980103"/>
    <lineage>
        <taxon>Bacteria</taxon>
        <taxon>Bacillati</taxon>
        <taxon>Bacillota</taxon>
        <taxon>Bacilli</taxon>
        <taxon>Bacillales</taxon>
        <taxon>Bacillaceae</taxon>
        <taxon>Alkalihalobacterium</taxon>
    </lineage>
</organism>
<protein>
    <recommendedName>
        <fullName evidence="4">Cell wall-active antibiotics response LiaF-like C-terminal domain-containing protein</fullName>
    </recommendedName>
</protein>
<dbReference type="EMBL" id="JAOTPO010000004">
    <property type="protein sequence ID" value="MDE5413361.1"/>
    <property type="molecule type" value="Genomic_DNA"/>
</dbReference>
<feature type="transmembrane region" description="Helical" evidence="1">
    <location>
        <begin position="21"/>
        <end position="41"/>
    </location>
</feature>
<evidence type="ECO:0000256" key="1">
    <source>
        <dbReference type="SAM" id="Phobius"/>
    </source>
</evidence>
<proteinExistence type="predicted"/>
<keyword evidence="1" id="KW-0812">Transmembrane</keyword>